<protein>
    <recommendedName>
        <fullName evidence="3">Extracellular protein</fullName>
    </recommendedName>
</protein>
<dbReference type="RefSeq" id="WP_003066361.1">
    <property type="nucleotide sequence ID" value="NZ_CDEY01000032.1"/>
</dbReference>
<sequence>MNIILKVKDKTKFFYNLCYNVSQTSEKRGRDMWVVRKMYWRSGQQYVQAQKMFETREEADNFRKGLEIATELYETNLPVSNKGEF</sequence>
<accession>A0AAW6YFB4</accession>
<gene>
    <name evidence="1" type="ORF">QP487_10105</name>
</gene>
<dbReference type="GeneID" id="69255300"/>
<evidence type="ECO:0000313" key="1">
    <source>
        <dbReference type="EMBL" id="MDK7293779.1"/>
    </source>
</evidence>
<proteinExistence type="predicted"/>
<evidence type="ECO:0008006" key="3">
    <source>
        <dbReference type="Google" id="ProtNLM"/>
    </source>
</evidence>
<evidence type="ECO:0000313" key="2">
    <source>
        <dbReference type="Proteomes" id="UP001237917"/>
    </source>
</evidence>
<dbReference type="Proteomes" id="UP001237917">
    <property type="component" value="Unassembled WGS sequence"/>
</dbReference>
<name>A0AAW6YFB4_9STRE</name>
<organism evidence="1 2">
    <name type="scientific">Streptococcus pasteurianus</name>
    <dbReference type="NCBI Taxonomy" id="197614"/>
    <lineage>
        <taxon>Bacteria</taxon>
        <taxon>Bacillati</taxon>
        <taxon>Bacillota</taxon>
        <taxon>Bacilli</taxon>
        <taxon>Lactobacillales</taxon>
        <taxon>Streptococcaceae</taxon>
        <taxon>Streptococcus</taxon>
    </lineage>
</organism>
<dbReference type="EMBL" id="JASOPU010000017">
    <property type="protein sequence ID" value="MDK7293779.1"/>
    <property type="molecule type" value="Genomic_DNA"/>
</dbReference>
<reference evidence="1" key="1">
    <citation type="submission" date="2023-05" db="EMBL/GenBank/DDBJ databases">
        <title>Cataloging the Phylogenetic Diversity of Human Bladder Bacteria.</title>
        <authorList>
            <person name="Du J."/>
        </authorList>
    </citation>
    <scope>NUCLEOTIDE SEQUENCE</scope>
    <source>
        <strain evidence="1">UMB0765</strain>
    </source>
</reference>
<dbReference type="AlphaFoldDB" id="A0AAW6YFB4"/>
<comment type="caution">
    <text evidence="1">The sequence shown here is derived from an EMBL/GenBank/DDBJ whole genome shotgun (WGS) entry which is preliminary data.</text>
</comment>